<dbReference type="Proteomes" id="UP000517916">
    <property type="component" value="Unassembled WGS sequence"/>
</dbReference>
<organism evidence="3 4">
    <name type="scientific">Kutzneria viridogrisea</name>
    <dbReference type="NCBI Taxonomy" id="47990"/>
    <lineage>
        <taxon>Bacteria</taxon>
        <taxon>Bacillati</taxon>
        <taxon>Actinomycetota</taxon>
        <taxon>Actinomycetes</taxon>
        <taxon>Pseudonocardiales</taxon>
        <taxon>Pseudonocardiaceae</taxon>
        <taxon>Kutzneria</taxon>
    </lineage>
</organism>
<feature type="region of interest" description="Disordered" evidence="1">
    <location>
        <begin position="1"/>
        <end position="26"/>
    </location>
</feature>
<keyword evidence="4" id="KW-1185">Reference proteome</keyword>
<dbReference type="PANTHER" id="PTHR43365:SF1">
    <property type="entry name" value="ACETYL-COA C-ACYLTRANSFERASE"/>
    <property type="match status" value="1"/>
</dbReference>
<feature type="domain" description="Thiolase C-terminal" evidence="2">
    <location>
        <begin position="46"/>
        <end position="83"/>
    </location>
</feature>
<dbReference type="SUPFAM" id="SSF53901">
    <property type="entry name" value="Thiolase-like"/>
    <property type="match status" value="1"/>
</dbReference>
<sequence>MPDAVIVDAMRTPVGRGKPGGALSGPHPVDLYAHAIRSLVERTGVDPATERVLRRAGLSLADIDVFEVNEAFASVVLAWQAETGPTWPRSTCTAGPPRSATRWAPAAGG</sequence>
<dbReference type="InterPro" id="IPR020617">
    <property type="entry name" value="Thiolase_C"/>
</dbReference>
<dbReference type="Gene3D" id="3.40.47.10">
    <property type="match status" value="2"/>
</dbReference>
<evidence type="ECO:0000313" key="4">
    <source>
        <dbReference type="Proteomes" id="UP000517916"/>
    </source>
</evidence>
<feature type="region of interest" description="Disordered" evidence="1">
    <location>
        <begin position="86"/>
        <end position="109"/>
    </location>
</feature>
<evidence type="ECO:0000259" key="2">
    <source>
        <dbReference type="Pfam" id="PF02803"/>
    </source>
</evidence>
<dbReference type="InterPro" id="IPR016039">
    <property type="entry name" value="Thiolase-like"/>
</dbReference>
<accession>A0ABR6BM61</accession>
<protein>
    <submittedName>
        <fullName evidence="3">Acetyl-CoA acetyltransferase</fullName>
    </submittedName>
</protein>
<dbReference type="PANTHER" id="PTHR43365">
    <property type="entry name" value="BLR7806 PROTEIN"/>
    <property type="match status" value="1"/>
</dbReference>
<comment type="caution">
    <text evidence="3">The sequence shown here is derived from an EMBL/GenBank/DDBJ whole genome shotgun (WGS) entry which is preliminary data.</text>
</comment>
<evidence type="ECO:0000256" key="1">
    <source>
        <dbReference type="SAM" id="MobiDB-lite"/>
    </source>
</evidence>
<dbReference type="EMBL" id="JACJID010000004">
    <property type="protein sequence ID" value="MBA8927968.1"/>
    <property type="molecule type" value="Genomic_DNA"/>
</dbReference>
<proteinExistence type="predicted"/>
<reference evidence="3 4" key="1">
    <citation type="submission" date="2020-08" db="EMBL/GenBank/DDBJ databases">
        <title>Genomic Encyclopedia of Archaeal and Bacterial Type Strains, Phase II (KMG-II): from individual species to whole genera.</title>
        <authorList>
            <person name="Goeker M."/>
        </authorList>
    </citation>
    <scope>NUCLEOTIDE SEQUENCE [LARGE SCALE GENOMIC DNA]</scope>
    <source>
        <strain evidence="3 4">DSM 43850</strain>
    </source>
</reference>
<dbReference type="Pfam" id="PF02803">
    <property type="entry name" value="Thiolase_C"/>
    <property type="match status" value="1"/>
</dbReference>
<evidence type="ECO:0000313" key="3">
    <source>
        <dbReference type="EMBL" id="MBA8927968.1"/>
    </source>
</evidence>
<name>A0ABR6BM61_9PSEU</name>
<gene>
    <name evidence="3" type="ORF">BC739_005185</name>
</gene>